<evidence type="ECO:0000259" key="1">
    <source>
        <dbReference type="SMART" id="SM00471"/>
    </source>
</evidence>
<protein>
    <recommendedName>
        <fullName evidence="1">HD/PDEase domain-containing protein</fullName>
    </recommendedName>
</protein>
<dbReference type="InterPro" id="IPR050135">
    <property type="entry name" value="dGTPase-like"/>
</dbReference>
<dbReference type="Proteomes" id="UP000183954">
    <property type="component" value="Unassembled WGS sequence"/>
</dbReference>
<dbReference type="OrthoDB" id="9803619at2"/>
<dbReference type="SUPFAM" id="SSF109604">
    <property type="entry name" value="HD-domain/PDEase-like"/>
    <property type="match status" value="1"/>
</dbReference>
<accession>A0A1M5Z5S2</accession>
<dbReference type="InterPro" id="IPR003607">
    <property type="entry name" value="HD/PDEase_dom"/>
</dbReference>
<dbReference type="PANTHER" id="PTHR11373">
    <property type="entry name" value="DEOXYNUCLEOSIDE TRIPHOSPHATE TRIPHOSPHOHYDROLASE"/>
    <property type="match status" value="1"/>
</dbReference>
<dbReference type="GO" id="GO:0008832">
    <property type="term" value="F:dGTPase activity"/>
    <property type="evidence" value="ECO:0007669"/>
    <property type="project" value="TreeGrafter"/>
</dbReference>
<dbReference type="GO" id="GO:0006203">
    <property type="term" value="P:dGTP catabolic process"/>
    <property type="evidence" value="ECO:0007669"/>
    <property type="project" value="TreeGrafter"/>
</dbReference>
<keyword evidence="3" id="KW-1185">Reference proteome</keyword>
<organism evidence="2 3">
    <name type="scientific">Desulfosporosinus lacus DSM 15449</name>
    <dbReference type="NCBI Taxonomy" id="1121420"/>
    <lineage>
        <taxon>Bacteria</taxon>
        <taxon>Bacillati</taxon>
        <taxon>Bacillota</taxon>
        <taxon>Clostridia</taxon>
        <taxon>Eubacteriales</taxon>
        <taxon>Desulfitobacteriaceae</taxon>
        <taxon>Desulfosporosinus</taxon>
    </lineage>
</organism>
<sequence length="633" mass="73658">MNSSKKINQISDSLHGTILLSNIEKNIISTQAFNRLHNVLQNSTAYLTFPSNKTKRFEHSLGTMHLGSMMYYHSIINANEEIRDSFFSSINQTINNIISIDGTFVELLRVSLGENFVELINSYKDFKIDDPLYTRLTPSVIKPEYGFSYILVLQVVRLAALLHDIGHPPFSHIAESAIKDLWLKIIQIPESKRNAKHRLFLESTKFYGDDERSQLHEQIGQRIASRMIKSIITMMGSPSTVLEAHLKIFYWFVDYFVTNVYSEKNSIFSDLHRLIDSSIDCDRLDYITRDMRNSGFSFGSIEYDRLISSMILTKNGENFLFCQSITTLSTVEDFFQRRWQLYKNLVFHHRVIKTDNLLQKVIVALGNYYLNDASKPLVIINNEALPMDISGLWLAIKEVVSNQKYFNALIQWDDSWLLTVLRRSFFEVFQNQESIIRYQMEELLSNRKYYRSMIKRMDAFLEVDKIVARNFVINVDNILNTLGESWKPLLEKLNEQIKNYQQEFLVNGFFLVNLKTFFATLGQENVFYDTIEKTIEEITCRHGTLDCVVVFNKKLKTGLEKYPPFLCQAEKLVKLEEVSRLKTDLTLSHRAFPLFFIYIMESEPLDHASYLNEIGNGLAGSLKTLMEKFENKS</sequence>
<dbReference type="PANTHER" id="PTHR11373:SF4">
    <property type="entry name" value="DEOXYNUCLEOSIDE TRIPHOSPHATE TRIPHOSPHOHYDROLASE SAMHD1"/>
    <property type="match status" value="1"/>
</dbReference>
<evidence type="ECO:0000313" key="3">
    <source>
        <dbReference type="Proteomes" id="UP000183954"/>
    </source>
</evidence>
<gene>
    <name evidence="2" type="ORF">SAMN02746098_02929</name>
</gene>
<dbReference type="RefSeq" id="WP_073030467.1">
    <property type="nucleotide sequence ID" value="NZ_FQXJ01000010.1"/>
</dbReference>
<dbReference type="EMBL" id="FQXJ01000010">
    <property type="protein sequence ID" value="SHI19243.1"/>
    <property type="molecule type" value="Genomic_DNA"/>
</dbReference>
<dbReference type="CDD" id="cd00077">
    <property type="entry name" value="HDc"/>
    <property type="match status" value="1"/>
</dbReference>
<dbReference type="STRING" id="1121420.SAMN02746098_02929"/>
<dbReference type="InterPro" id="IPR006674">
    <property type="entry name" value="HD_domain"/>
</dbReference>
<name>A0A1M5Z5S2_9FIRM</name>
<proteinExistence type="predicted"/>
<dbReference type="Gene3D" id="1.10.3210.10">
    <property type="entry name" value="Hypothetical protein af1432"/>
    <property type="match status" value="1"/>
</dbReference>
<dbReference type="AlphaFoldDB" id="A0A1M5Z5S2"/>
<reference evidence="3" key="1">
    <citation type="submission" date="2016-11" db="EMBL/GenBank/DDBJ databases">
        <authorList>
            <person name="Varghese N."/>
            <person name="Submissions S."/>
        </authorList>
    </citation>
    <scope>NUCLEOTIDE SEQUENCE [LARGE SCALE GENOMIC DNA]</scope>
    <source>
        <strain evidence="3">DSM 15449</strain>
    </source>
</reference>
<dbReference type="Pfam" id="PF01966">
    <property type="entry name" value="HD"/>
    <property type="match status" value="1"/>
</dbReference>
<feature type="domain" description="HD/PDEase" evidence="1">
    <location>
        <begin position="52"/>
        <end position="296"/>
    </location>
</feature>
<dbReference type="SMART" id="SM00471">
    <property type="entry name" value="HDc"/>
    <property type="match status" value="1"/>
</dbReference>
<evidence type="ECO:0000313" key="2">
    <source>
        <dbReference type="EMBL" id="SHI19243.1"/>
    </source>
</evidence>